<dbReference type="Gene3D" id="1.20.920.10">
    <property type="entry name" value="Bromodomain-like"/>
    <property type="match status" value="1"/>
</dbReference>
<comment type="subcellular location">
    <subcellularLocation>
        <location evidence="1">Nucleus</location>
    </subcellularLocation>
</comment>
<dbReference type="PANTHER" id="PTHR13677">
    <property type="entry name" value="LD41638P"/>
    <property type="match status" value="1"/>
</dbReference>
<evidence type="ECO:0000259" key="13">
    <source>
        <dbReference type="PROSITE" id="PS50016"/>
    </source>
</evidence>
<dbReference type="Pfam" id="PF10513">
    <property type="entry name" value="EPL1"/>
    <property type="match status" value="1"/>
</dbReference>
<dbReference type="Proteomes" id="UP000887575">
    <property type="component" value="Unassembled WGS sequence"/>
</dbReference>
<feature type="compositionally biased region" description="Polar residues" evidence="11">
    <location>
        <begin position="1260"/>
        <end position="1275"/>
    </location>
</feature>
<evidence type="ECO:0000313" key="16">
    <source>
        <dbReference type="Proteomes" id="UP000887575"/>
    </source>
</evidence>
<feature type="domain" description="PHD-type" evidence="15">
    <location>
        <begin position="761"/>
        <end position="880"/>
    </location>
</feature>
<keyword evidence="16" id="KW-1185">Reference proteome</keyword>
<dbReference type="SMART" id="SM00297">
    <property type="entry name" value="BROMO"/>
    <property type="match status" value="1"/>
</dbReference>
<accession>A0AAF3FI99</accession>
<evidence type="ECO:0000256" key="3">
    <source>
        <dbReference type="ARBA" id="ARBA00022723"/>
    </source>
</evidence>
<dbReference type="InterPro" id="IPR034732">
    <property type="entry name" value="EPHD"/>
</dbReference>
<dbReference type="GO" id="GO:0005634">
    <property type="term" value="C:nucleus"/>
    <property type="evidence" value="ECO:0007669"/>
    <property type="project" value="UniProtKB-SubCell"/>
</dbReference>
<feature type="domain" description="UDENN" evidence="14">
    <location>
        <begin position="20"/>
        <end position="481"/>
    </location>
</feature>
<feature type="compositionally biased region" description="Basic and acidic residues" evidence="11">
    <location>
        <begin position="1294"/>
        <end position="1307"/>
    </location>
</feature>
<dbReference type="InterPro" id="IPR011011">
    <property type="entry name" value="Znf_FYVE_PHD"/>
</dbReference>
<keyword evidence="8" id="KW-0539">Nucleus</keyword>
<evidence type="ECO:0000259" key="12">
    <source>
        <dbReference type="PROSITE" id="PS50014"/>
    </source>
</evidence>
<dbReference type="PROSITE" id="PS01359">
    <property type="entry name" value="ZF_PHD_1"/>
    <property type="match status" value="1"/>
</dbReference>
<dbReference type="InterPro" id="IPR024224">
    <property type="entry name" value="DENND6"/>
</dbReference>
<keyword evidence="4" id="KW-0677">Repeat</keyword>
<sequence length="1437" mass="165449">MNGENQLLGVPWEKFSKWVHSVGVVTFDLEWGQALEIIYPGDADLSSIEKANMCYLAFPDSTFSPTQDVTYHFRMRKTWPKLIPSHCTLLEDSLTSIPLDPSYLYGFVHFRQHKDPTIKRGYYQKSVVLLTSLPFFSLWSLVTSKIAQGFFDLGETAIEAACHDFDQWPNPTPGLFLTLPIMGTVVQCRIPLRGDIPFSTAANFICQNDLQASTPSILLPSLFEIDPYKCLSNFVYHLQLLWELILIEEPLLVMASTPTRSSAVVQALVSLIMPLRLQSDFRPYFTIHDSEFREYSAKTRNLPCAILGVTNPFFTKVLQHWPHVLKLGEDATNEENEKQAEKTKNRDKRGIDLKSGLYTQYKPFLAHDKSFSKKLLKTGRPDEVNSAVIRRYFLELTQSFMIPLERHLSSLMPLRKNMSPFKSIPYPRPFVLDDFLSGLDAAGPSLTCAVKGDWAGLYRRFACTRTFASWLAQRNMEITKQIRLVYIDEICQADLNESLLSSHHHAEIVDLVLRMRLIASQIPTGSDRRAFLIRQISHVRACLSGYYAIDSSSDNKMKAIGEMQPLVLPRSGQRLNPALLYPVNNVGSQQKVNANAAKSYKESIFDSEKDLKKELPKTNYRECSPIRIKPTAISAELNVYHALTPEELDAKVEYELDDVDECWLNAILKERKLRIDPEVFAHVIDRLEKESTFQPKKLLNPHPNNTEEACCICGLEEDEDLNRIIYCDLCNIAVHQECYGVPFIPEGSWFCRRCKLSPSAPVTCAVCPNQDGAFKTTSDQRWVHVICTIWLNELHFLNTVFLEPVEGVDKCLEIRSRLCCMLCKKKYGACIQCSQRSCVRAFHVTCAQSAKMYMKVDTAEDSDASEMMDVQRFAYCHMHDPTDTETDVAVKRRKMEEACKLARKVLKQKKNYDFPVSIPKISRARVDNIARRFHCSQYIKEVFEYWIMKRKQRFGVPLISRLQEEVELRNMEQGTSILEIPEVDQLRQDYSRRRNDLEKQRMLWELVKKREILKKDHVSTTKIAFDRLCTPSEMLFSQLLDELEQQDKQKVFLEPVENKISGYRMIVSKPMDIQSMKSKLNAKKYSTITEIRKDLELMCSNCEKFNSHYHQDFYLQYGKKYLKKCIAIVEKFQARYQFINSMTQDDYEKFGILLSKMSFYETDLSSERVKENAPIGIHIDNSPHLKGNIFLQTPPKTIPHFSFVDNKRHQNDLLIPPIKRRKIHEDSGLRQTSLKQFLNPPRTSPTQTPAAIESRRSRQNPKQPFTDYRQNSIQSPLAADVASSTEYSTEDDDKGTRRTGREGLRKDGRSRRHRTTTVQQSQTPDSELIHNDIVYITQSGAQSMNAPAIGRVLDPRFAELDETLSTEVVNKVRRRNGNNDALFVVHFGDRNPPTCAAYPISNLRLVDFDITPSPRNKQFKMAVEFRNQMRSNSTQTK</sequence>
<dbReference type="SUPFAM" id="SSF57903">
    <property type="entry name" value="FYVE/PHD zinc finger"/>
    <property type="match status" value="1"/>
</dbReference>
<dbReference type="Pfam" id="PF00439">
    <property type="entry name" value="Bromodomain"/>
    <property type="match status" value="1"/>
</dbReference>
<evidence type="ECO:0000259" key="14">
    <source>
        <dbReference type="PROSITE" id="PS50211"/>
    </source>
</evidence>
<evidence type="ECO:0000256" key="9">
    <source>
        <dbReference type="PROSITE-ProRule" id="PRU00035"/>
    </source>
</evidence>
<evidence type="ECO:0000259" key="15">
    <source>
        <dbReference type="PROSITE" id="PS51805"/>
    </source>
</evidence>
<dbReference type="SMART" id="SM00249">
    <property type="entry name" value="PHD"/>
    <property type="match status" value="2"/>
</dbReference>
<dbReference type="WBParaSite" id="MBELARI_LOCUS5575">
    <property type="protein sequence ID" value="MBELARI_LOCUS5575"/>
    <property type="gene ID" value="MBELARI_LOCUS5575"/>
</dbReference>
<reference evidence="17" key="1">
    <citation type="submission" date="2024-02" db="UniProtKB">
        <authorList>
            <consortium name="WormBaseParasite"/>
        </authorList>
    </citation>
    <scope>IDENTIFICATION</scope>
</reference>
<dbReference type="InterPro" id="IPR019786">
    <property type="entry name" value="Zinc_finger_PHD-type_CS"/>
</dbReference>
<dbReference type="SUPFAM" id="SSF47370">
    <property type="entry name" value="Bromodomain"/>
    <property type="match status" value="1"/>
</dbReference>
<dbReference type="CDD" id="cd15492">
    <property type="entry name" value="PHD_BRPF_JADE_like"/>
    <property type="match status" value="1"/>
</dbReference>
<dbReference type="PRINTS" id="PR00503">
    <property type="entry name" value="BROMODOMAIN"/>
</dbReference>
<evidence type="ECO:0000256" key="7">
    <source>
        <dbReference type="ARBA" id="ARBA00023117"/>
    </source>
</evidence>
<name>A0AAF3FI99_9BILA</name>
<evidence type="ECO:0000256" key="4">
    <source>
        <dbReference type="ARBA" id="ARBA00022737"/>
    </source>
</evidence>
<keyword evidence="7 9" id="KW-0103">Bromodomain</keyword>
<evidence type="ECO:0000256" key="2">
    <source>
        <dbReference type="ARBA" id="ARBA00007159"/>
    </source>
</evidence>
<organism evidence="16 17">
    <name type="scientific">Mesorhabditis belari</name>
    <dbReference type="NCBI Taxonomy" id="2138241"/>
    <lineage>
        <taxon>Eukaryota</taxon>
        <taxon>Metazoa</taxon>
        <taxon>Ecdysozoa</taxon>
        <taxon>Nematoda</taxon>
        <taxon>Chromadorea</taxon>
        <taxon>Rhabditida</taxon>
        <taxon>Rhabditina</taxon>
        <taxon>Rhabditomorpha</taxon>
        <taxon>Rhabditoidea</taxon>
        <taxon>Rhabditidae</taxon>
        <taxon>Mesorhabditinae</taxon>
        <taxon>Mesorhabditis</taxon>
    </lineage>
</organism>
<evidence type="ECO:0000256" key="10">
    <source>
        <dbReference type="PROSITE-ProRule" id="PRU00146"/>
    </source>
</evidence>
<dbReference type="GO" id="GO:0008270">
    <property type="term" value="F:zinc ion binding"/>
    <property type="evidence" value="ECO:0007669"/>
    <property type="project" value="UniProtKB-KW"/>
</dbReference>
<dbReference type="InterPro" id="IPR019787">
    <property type="entry name" value="Znf_PHD-finger"/>
</dbReference>
<dbReference type="InterPro" id="IPR001487">
    <property type="entry name" value="Bromodomain"/>
</dbReference>
<evidence type="ECO:0000256" key="8">
    <source>
        <dbReference type="ARBA" id="ARBA00023242"/>
    </source>
</evidence>
<keyword evidence="6" id="KW-0862">Zinc</keyword>
<evidence type="ECO:0000256" key="5">
    <source>
        <dbReference type="ARBA" id="ARBA00022771"/>
    </source>
</evidence>
<dbReference type="PROSITE" id="PS50016">
    <property type="entry name" value="ZF_PHD_2"/>
    <property type="match status" value="1"/>
</dbReference>
<proteinExistence type="inferred from homology"/>
<evidence type="ECO:0000256" key="11">
    <source>
        <dbReference type="SAM" id="MobiDB-lite"/>
    </source>
</evidence>
<dbReference type="PROSITE" id="PS50014">
    <property type="entry name" value="BROMODOMAIN_2"/>
    <property type="match status" value="1"/>
</dbReference>
<comment type="similarity">
    <text evidence="2">Belongs to the DENND6 family.</text>
</comment>
<feature type="region of interest" description="Disordered" evidence="11">
    <location>
        <begin position="1232"/>
        <end position="1325"/>
    </location>
</feature>
<dbReference type="InterPro" id="IPR001965">
    <property type="entry name" value="Znf_PHD"/>
</dbReference>
<dbReference type="InterPro" id="IPR019542">
    <property type="entry name" value="Enhancer_polycomb-like_N"/>
</dbReference>
<dbReference type="PROSITE" id="PS51805">
    <property type="entry name" value="EPHD"/>
    <property type="match status" value="1"/>
</dbReference>
<dbReference type="FunFam" id="3.30.40.10:FF:000007">
    <property type="entry name" value="Bromodomain containing 1, isoform CRA_b"/>
    <property type="match status" value="1"/>
</dbReference>
<dbReference type="GO" id="GO:0055037">
    <property type="term" value="C:recycling endosome"/>
    <property type="evidence" value="ECO:0007669"/>
    <property type="project" value="TreeGrafter"/>
</dbReference>
<evidence type="ECO:0000256" key="1">
    <source>
        <dbReference type="ARBA" id="ARBA00004123"/>
    </source>
</evidence>
<dbReference type="InterPro" id="IPR037516">
    <property type="entry name" value="Tripartite_DENN"/>
</dbReference>
<dbReference type="Gene3D" id="3.30.40.10">
    <property type="entry name" value="Zinc/RING finger domain, C3HC4 (zinc finger)"/>
    <property type="match status" value="2"/>
</dbReference>
<dbReference type="InterPro" id="IPR013083">
    <property type="entry name" value="Znf_RING/FYVE/PHD"/>
</dbReference>
<dbReference type="PROSITE" id="PS50211">
    <property type="entry name" value="DENN"/>
    <property type="match status" value="1"/>
</dbReference>
<evidence type="ECO:0000256" key="6">
    <source>
        <dbReference type="ARBA" id="ARBA00022833"/>
    </source>
</evidence>
<feature type="domain" description="Bromo" evidence="12">
    <location>
        <begin position="1044"/>
        <end position="1113"/>
    </location>
</feature>
<dbReference type="PANTHER" id="PTHR13677:SF0">
    <property type="entry name" value="LD41638P"/>
    <property type="match status" value="1"/>
</dbReference>
<dbReference type="Pfam" id="PF13832">
    <property type="entry name" value="zf-HC5HC2H_2"/>
    <property type="match status" value="1"/>
</dbReference>
<dbReference type="GO" id="GO:0005085">
    <property type="term" value="F:guanyl-nucleotide exchange factor activity"/>
    <property type="evidence" value="ECO:0007669"/>
    <property type="project" value="InterPro"/>
</dbReference>
<keyword evidence="3" id="KW-0479">Metal-binding</keyword>
<keyword evidence="5 10" id="KW-0863">Zinc-finger</keyword>
<evidence type="ECO:0000313" key="17">
    <source>
        <dbReference type="WBParaSite" id="MBELARI_LOCUS5575"/>
    </source>
</evidence>
<dbReference type="Pfam" id="PF13831">
    <property type="entry name" value="PHD_2"/>
    <property type="match status" value="1"/>
</dbReference>
<feature type="domain" description="PHD-type" evidence="13">
    <location>
        <begin position="707"/>
        <end position="757"/>
    </location>
</feature>
<dbReference type="InterPro" id="IPR036427">
    <property type="entry name" value="Bromodomain-like_sf"/>
</dbReference>
<feature type="compositionally biased region" description="Polar residues" evidence="11">
    <location>
        <begin position="1316"/>
        <end position="1325"/>
    </location>
</feature>
<protein>
    <submittedName>
        <fullName evidence="17">Uncharacterized protein</fullName>
    </submittedName>
</protein>